<evidence type="ECO:0000256" key="2">
    <source>
        <dbReference type="ARBA" id="ARBA00023134"/>
    </source>
</evidence>
<dbReference type="SUPFAM" id="SSF52540">
    <property type="entry name" value="P-loop containing nucleoside triphosphate hydrolases"/>
    <property type="match status" value="1"/>
</dbReference>
<evidence type="ECO:0000313" key="3">
    <source>
        <dbReference type="EMBL" id="NDV39622.1"/>
    </source>
</evidence>
<keyword evidence="1" id="KW-0547">Nucleotide-binding</keyword>
<keyword evidence="2" id="KW-0342">GTP-binding</keyword>
<dbReference type="GO" id="GO:0007264">
    <property type="term" value="P:small GTPase-mediated signal transduction"/>
    <property type="evidence" value="ECO:0007669"/>
    <property type="project" value="InterPro"/>
</dbReference>
<dbReference type="GO" id="GO:0005525">
    <property type="term" value="F:GTP binding"/>
    <property type="evidence" value="ECO:0007669"/>
    <property type="project" value="UniProtKB-KW"/>
</dbReference>
<dbReference type="EMBL" id="GIBP01010653">
    <property type="protein sequence ID" value="NDV39622.1"/>
    <property type="molecule type" value="Transcribed_RNA"/>
</dbReference>
<dbReference type="InterPro" id="IPR003578">
    <property type="entry name" value="Small_GTPase_Rho"/>
</dbReference>
<organism evidence="3">
    <name type="scientific">Arcella intermedia</name>
    <dbReference type="NCBI Taxonomy" id="1963864"/>
    <lineage>
        <taxon>Eukaryota</taxon>
        <taxon>Amoebozoa</taxon>
        <taxon>Tubulinea</taxon>
        <taxon>Elardia</taxon>
        <taxon>Arcellinida</taxon>
        <taxon>Sphaerothecina</taxon>
        <taxon>Arcellidae</taxon>
        <taxon>Arcella</taxon>
    </lineage>
</organism>
<dbReference type="GO" id="GO:0003924">
    <property type="term" value="F:GTPase activity"/>
    <property type="evidence" value="ECO:0007669"/>
    <property type="project" value="InterPro"/>
</dbReference>
<dbReference type="Pfam" id="PF00071">
    <property type="entry name" value="Ras"/>
    <property type="match status" value="1"/>
</dbReference>
<evidence type="ECO:0000256" key="1">
    <source>
        <dbReference type="ARBA" id="ARBA00022741"/>
    </source>
</evidence>
<name>A0A6B2LR72_9EUKA</name>
<reference evidence="3" key="1">
    <citation type="journal article" date="2020" name="J. Eukaryot. Microbiol.">
        <title>De novo Sequencing, Assembly and Annotation of the Transcriptome for the Free-Living Testate Amoeba Arcella intermedia.</title>
        <authorList>
            <person name="Ribeiro G.M."/>
            <person name="Porfirio-Sousa A.L."/>
            <person name="Maurer-Alcala X.X."/>
            <person name="Katz L.A."/>
            <person name="Lahr D.J.G."/>
        </authorList>
    </citation>
    <scope>NUCLEOTIDE SEQUENCE</scope>
</reference>
<dbReference type="PROSITE" id="PS51420">
    <property type="entry name" value="RHO"/>
    <property type="match status" value="1"/>
</dbReference>
<dbReference type="SMART" id="SM00174">
    <property type="entry name" value="RHO"/>
    <property type="match status" value="1"/>
</dbReference>
<dbReference type="AlphaFoldDB" id="A0A6B2LR72"/>
<dbReference type="Gene3D" id="3.40.50.300">
    <property type="entry name" value="P-loop containing nucleotide triphosphate hydrolases"/>
    <property type="match status" value="1"/>
</dbReference>
<dbReference type="PANTHER" id="PTHR24072">
    <property type="entry name" value="RHO FAMILY GTPASE"/>
    <property type="match status" value="1"/>
</dbReference>
<protein>
    <submittedName>
        <fullName evidence="3">Uncharacterized protein</fullName>
    </submittedName>
</protein>
<dbReference type="InterPro" id="IPR001806">
    <property type="entry name" value="Small_GTPase"/>
</dbReference>
<accession>A0A6B2LR72</accession>
<dbReference type="InterPro" id="IPR027417">
    <property type="entry name" value="P-loop_NTPase"/>
</dbReference>
<sequence length="125" mass="13946">MSYPQTDVFLIAFSLVDPVSLGNVETKWYPEVTHHCPNTPIILVGTKLDLIENLEVVQKLKLENKFPVPYEQAVLMKRMIDARNYLECSALTVVGLSNVFSEVLKVFLSGQPTKHKKSGGGCLLL</sequence>
<dbReference type="PRINTS" id="PR00449">
    <property type="entry name" value="RASTRNSFRMNG"/>
</dbReference>
<proteinExistence type="predicted"/>